<keyword evidence="2" id="KW-0560">Oxidoreductase</keyword>
<gene>
    <name evidence="3" type="ORF">SAMN06265784_105129</name>
</gene>
<dbReference type="AlphaFoldDB" id="A0A1X7L6M3"/>
<dbReference type="SUPFAM" id="SSF51735">
    <property type="entry name" value="NAD(P)-binding Rossmann-fold domains"/>
    <property type="match status" value="1"/>
</dbReference>
<dbReference type="PROSITE" id="PS00061">
    <property type="entry name" value="ADH_SHORT"/>
    <property type="match status" value="1"/>
</dbReference>
<dbReference type="PANTHER" id="PTHR24321">
    <property type="entry name" value="DEHYDROGENASES, SHORT CHAIN"/>
    <property type="match status" value="1"/>
</dbReference>
<evidence type="ECO:0000256" key="2">
    <source>
        <dbReference type="ARBA" id="ARBA00023002"/>
    </source>
</evidence>
<dbReference type="InterPro" id="IPR002347">
    <property type="entry name" value="SDR_fam"/>
</dbReference>
<comment type="similarity">
    <text evidence="1">Belongs to the short-chain dehydrogenases/reductases (SDR) family.</text>
</comment>
<dbReference type="EMBL" id="FXAT01000005">
    <property type="protein sequence ID" value="SMG49410.1"/>
    <property type="molecule type" value="Genomic_DNA"/>
</dbReference>
<dbReference type="STRING" id="1515439.SAMN06265784_105129"/>
<protein>
    <submittedName>
        <fullName evidence="3">3alpha(Or 20beta)-hydroxysteroid dehydrogenase</fullName>
    </submittedName>
</protein>
<dbReference type="PANTHER" id="PTHR24321:SF8">
    <property type="entry name" value="ESTRADIOL 17-BETA-DEHYDROGENASE 8-RELATED"/>
    <property type="match status" value="1"/>
</dbReference>
<proteinExistence type="inferred from homology"/>
<reference evidence="4" key="1">
    <citation type="submission" date="2017-04" db="EMBL/GenBank/DDBJ databases">
        <authorList>
            <person name="Varghese N."/>
            <person name="Submissions S."/>
        </authorList>
    </citation>
    <scope>NUCLEOTIDE SEQUENCE [LARGE SCALE GENOMIC DNA]</scope>
    <source>
        <strain evidence="4">LMG 29540</strain>
    </source>
</reference>
<dbReference type="PRINTS" id="PR00081">
    <property type="entry name" value="GDHRDH"/>
</dbReference>
<dbReference type="Pfam" id="PF13561">
    <property type="entry name" value="adh_short_C2"/>
    <property type="match status" value="1"/>
</dbReference>
<evidence type="ECO:0000313" key="3">
    <source>
        <dbReference type="EMBL" id="SMG49410.1"/>
    </source>
</evidence>
<dbReference type="RefSeq" id="WP_085485052.1">
    <property type="nucleotide sequence ID" value="NZ_FXAT01000005.1"/>
</dbReference>
<keyword evidence="4" id="KW-1185">Reference proteome</keyword>
<sequence length="262" mass="27864">MQTFQEKVVIVTGGARGMGRVESTLFAEGGAYVAICDVTPEEGEQSAAELRERGLQARFFKLDVTSQENWSQVIAAVLEWRGRIDVLVNNAGILYRKTISNYPEAEWRRVLDVNLTGTFLGVSQVASTMCAQRSGAIVNIASNAALSGHADPAYTASKWGVRGLTKSAALEFAAFNVRVNCVCPGLVVTDINRHSPHLQPMIDMTPAGRAVEAEEIASVVAFLAGPASGGITGEEIVVDGGFTAGAAYWKVASQAGLYQVPK</sequence>
<evidence type="ECO:0000313" key="4">
    <source>
        <dbReference type="Proteomes" id="UP000193228"/>
    </source>
</evidence>
<dbReference type="PRINTS" id="PR00080">
    <property type="entry name" value="SDRFAMILY"/>
</dbReference>
<accession>A0A1X7L6M3</accession>
<dbReference type="InterPro" id="IPR020904">
    <property type="entry name" value="Sc_DH/Rdtase_CS"/>
</dbReference>
<dbReference type="GO" id="GO:0016491">
    <property type="term" value="F:oxidoreductase activity"/>
    <property type="evidence" value="ECO:0007669"/>
    <property type="project" value="UniProtKB-KW"/>
</dbReference>
<dbReference type="InterPro" id="IPR036291">
    <property type="entry name" value="NAD(P)-bd_dom_sf"/>
</dbReference>
<dbReference type="OrthoDB" id="8687320at2"/>
<dbReference type="Gene3D" id="3.40.50.720">
    <property type="entry name" value="NAD(P)-binding Rossmann-like Domain"/>
    <property type="match status" value="1"/>
</dbReference>
<evidence type="ECO:0000256" key="1">
    <source>
        <dbReference type="ARBA" id="ARBA00006484"/>
    </source>
</evidence>
<dbReference type="FunFam" id="3.40.50.720:FF:000084">
    <property type="entry name" value="Short-chain dehydrogenase reductase"/>
    <property type="match status" value="1"/>
</dbReference>
<dbReference type="Proteomes" id="UP000193228">
    <property type="component" value="Unassembled WGS sequence"/>
</dbReference>
<name>A0A1X7L6M3_9BURK</name>
<organism evidence="3 4">
    <name type="scientific">Paraburkholderia susongensis</name>
    <dbReference type="NCBI Taxonomy" id="1515439"/>
    <lineage>
        <taxon>Bacteria</taxon>
        <taxon>Pseudomonadati</taxon>
        <taxon>Pseudomonadota</taxon>
        <taxon>Betaproteobacteria</taxon>
        <taxon>Burkholderiales</taxon>
        <taxon>Burkholderiaceae</taxon>
        <taxon>Paraburkholderia</taxon>
    </lineage>
</organism>